<keyword evidence="1" id="KW-1133">Transmembrane helix</keyword>
<sequence length="398" mass="45777">MATFDILLVLLLGVIVLGTIASIANYVIGGYRLLSWMKRQRDSFSIRGGTTTSEKEQKAIQETLMACDQLQKTDLKKWKFKFETISLIEKISSIYHPNSPVSIEQARLGDILEVLQEANQKILHIIHLPRINYVTRFRLIQVLESFITSSAEKNKVKKNTSEIKNLLLRPLFRKLQIMVVRSLLVQWLLLVGEASLKVYGDNSIDEDVEAEEILAGWDCLHDEVEAPLSEDVQQIAESMKKEILFSTASISWKKAGENYFSLVDQIARHYHSESTFPIYEVRVFDLLKSVSDFLEGIGRLTQKPVLSKILKIRITQLTQAKTMVLPLGEYRIFDWMSRYQVGRIAKWSHTLYRTLQKKQPGILFRDVVFSIVKEGGKRWLVLYLHGKIAAEANKLYSR</sequence>
<reference evidence="2" key="1">
    <citation type="submission" date="2018-05" db="EMBL/GenBank/DDBJ databases">
        <authorList>
            <person name="Lanie J.A."/>
            <person name="Ng W.-L."/>
            <person name="Kazmierczak K.M."/>
            <person name="Andrzejewski T.M."/>
            <person name="Davidsen T.M."/>
            <person name="Wayne K.J."/>
            <person name="Tettelin H."/>
            <person name="Glass J.I."/>
            <person name="Rusch D."/>
            <person name="Podicherti R."/>
            <person name="Tsui H.-C.T."/>
            <person name="Winkler M.E."/>
        </authorList>
    </citation>
    <scope>NUCLEOTIDE SEQUENCE</scope>
</reference>
<protein>
    <submittedName>
        <fullName evidence="2">Uncharacterized protein</fullName>
    </submittedName>
</protein>
<name>A0A381WRN7_9ZZZZ</name>
<proteinExistence type="predicted"/>
<dbReference type="EMBL" id="UINC01012664">
    <property type="protein sequence ID" value="SVA55176.1"/>
    <property type="molecule type" value="Genomic_DNA"/>
</dbReference>
<gene>
    <name evidence="2" type="ORF">METZ01_LOCUS108030</name>
</gene>
<accession>A0A381WRN7</accession>
<evidence type="ECO:0000313" key="2">
    <source>
        <dbReference type="EMBL" id="SVA55176.1"/>
    </source>
</evidence>
<keyword evidence="1" id="KW-0812">Transmembrane</keyword>
<evidence type="ECO:0000256" key="1">
    <source>
        <dbReference type="SAM" id="Phobius"/>
    </source>
</evidence>
<dbReference type="AlphaFoldDB" id="A0A381WRN7"/>
<feature type="transmembrane region" description="Helical" evidence="1">
    <location>
        <begin position="6"/>
        <end position="31"/>
    </location>
</feature>
<keyword evidence="1" id="KW-0472">Membrane</keyword>
<organism evidence="2">
    <name type="scientific">marine metagenome</name>
    <dbReference type="NCBI Taxonomy" id="408172"/>
    <lineage>
        <taxon>unclassified sequences</taxon>
        <taxon>metagenomes</taxon>
        <taxon>ecological metagenomes</taxon>
    </lineage>
</organism>